<comment type="caution">
    <text evidence="2">The sequence shown here is derived from an EMBL/GenBank/DDBJ whole genome shotgun (WGS) entry which is preliminary data.</text>
</comment>
<proteinExistence type="predicted"/>
<reference evidence="2" key="1">
    <citation type="submission" date="2020-11" db="EMBL/GenBank/DDBJ databases">
        <authorList>
            <consortium name="DOE Joint Genome Institute"/>
            <person name="Ahrendt S."/>
            <person name="Riley R."/>
            <person name="Andreopoulos W."/>
            <person name="Labutti K."/>
            <person name="Pangilinan J."/>
            <person name="Ruiz-Duenas F.J."/>
            <person name="Barrasa J.M."/>
            <person name="Sanchez-Garcia M."/>
            <person name="Camarero S."/>
            <person name="Miyauchi S."/>
            <person name="Serrano A."/>
            <person name="Linde D."/>
            <person name="Babiker R."/>
            <person name="Drula E."/>
            <person name="Ayuso-Fernandez I."/>
            <person name="Pacheco R."/>
            <person name="Padilla G."/>
            <person name="Ferreira P."/>
            <person name="Barriuso J."/>
            <person name="Kellner H."/>
            <person name="Castanera R."/>
            <person name="Alfaro M."/>
            <person name="Ramirez L."/>
            <person name="Pisabarro A.G."/>
            <person name="Kuo A."/>
            <person name="Tritt A."/>
            <person name="Lipzen A."/>
            <person name="He G."/>
            <person name="Yan M."/>
            <person name="Ng V."/>
            <person name="Cullen D."/>
            <person name="Martin F."/>
            <person name="Rosso M.-N."/>
            <person name="Henrissat B."/>
            <person name="Hibbett D."/>
            <person name="Martinez A.T."/>
            <person name="Grigoriev I.V."/>
        </authorList>
    </citation>
    <scope>NUCLEOTIDE SEQUENCE</scope>
    <source>
        <strain evidence="2">CBS 506.95</strain>
    </source>
</reference>
<dbReference type="EMBL" id="MU157853">
    <property type="protein sequence ID" value="KAF9528359.1"/>
    <property type="molecule type" value="Genomic_DNA"/>
</dbReference>
<name>A0A9P6EG35_9AGAR</name>
<evidence type="ECO:0000256" key="1">
    <source>
        <dbReference type="SAM" id="MobiDB-lite"/>
    </source>
</evidence>
<dbReference type="InterPro" id="IPR040441">
    <property type="entry name" value="CFA20/CFAP20DC"/>
</dbReference>
<sequence>MHLQVRNLGREWSFEVGIVDQAGQIGIIRLSTFQKEPRLKQSTQAGRAPLLLLPLVFPASSSHPLTAWSTISIHFPTLLPYFSSPLLRSRSQNDPDSVETTQENTIGNHSVLPTQASQLHGGSGPPAPTPTGTYSHISYVRIYANCRLRRIWLSESGPSQKVPWEFELYSR</sequence>
<dbReference type="Proteomes" id="UP000807306">
    <property type="component" value="Unassembled WGS sequence"/>
</dbReference>
<feature type="non-terminal residue" evidence="2">
    <location>
        <position position="171"/>
    </location>
</feature>
<dbReference type="OrthoDB" id="7486196at2759"/>
<keyword evidence="3" id="KW-1185">Reference proteome</keyword>
<dbReference type="PANTHER" id="PTHR12458">
    <property type="entry name" value="ORF PROTEIN"/>
    <property type="match status" value="1"/>
</dbReference>
<feature type="region of interest" description="Disordered" evidence="1">
    <location>
        <begin position="90"/>
        <end position="109"/>
    </location>
</feature>
<organism evidence="2 3">
    <name type="scientific">Crepidotus variabilis</name>
    <dbReference type="NCBI Taxonomy" id="179855"/>
    <lineage>
        <taxon>Eukaryota</taxon>
        <taxon>Fungi</taxon>
        <taxon>Dikarya</taxon>
        <taxon>Basidiomycota</taxon>
        <taxon>Agaricomycotina</taxon>
        <taxon>Agaricomycetes</taxon>
        <taxon>Agaricomycetidae</taxon>
        <taxon>Agaricales</taxon>
        <taxon>Agaricineae</taxon>
        <taxon>Crepidotaceae</taxon>
        <taxon>Crepidotus</taxon>
    </lineage>
</organism>
<evidence type="ECO:0008006" key="4">
    <source>
        <dbReference type="Google" id="ProtNLM"/>
    </source>
</evidence>
<protein>
    <recommendedName>
        <fullName evidence="4">CFA20 domain-containing protein</fullName>
    </recommendedName>
</protein>
<dbReference type="AlphaFoldDB" id="A0A9P6EG35"/>
<gene>
    <name evidence="2" type="ORF">CPB83DRAFT_854469</name>
</gene>
<evidence type="ECO:0000313" key="3">
    <source>
        <dbReference type="Proteomes" id="UP000807306"/>
    </source>
</evidence>
<evidence type="ECO:0000313" key="2">
    <source>
        <dbReference type="EMBL" id="KAF9528359.1"/>
    </source>
</evidence>
<accession>A0A9P6EG35</accession>